<dbReference type="Gene3D" id="3.40.50.1820">
    <property type="entry name" value="alpha/beta hydrolase"/>
    <property type="match status" value="1"/>
</dbReference>
<evidence type="ECO:0000313" key="1">
    <source>
        <dbReference type="EMBL" id="MFB9840221.1"/>
    </source>
</evidence>
<accession>A0ABV5YYQ7</accession>
<dbReference type="GO" id="GO:0016787">
    <property type="term" value="F:hydrolase activity"/>
    <property type="evidence" value="ECO:0007669"/>
    <property type="project" value="UniProtKB-KW"/>
</dbReference>
<proteinExistence type="predicted"/>
<comment type="caution">
    <text evidence="1">The sequence shown here is derived from an EMBL/GenBank/DDBJ whole genome shotgun (WGS) entry which is preliminary data.</text>
</comment>
<dbReference type="InterPro" id="IPR029058">
    <property type="entry name" value="AB_hydrolase_fold"/>
</dbReference>
<keyword evidence="1" id="KW-0378">Hydrolase</keyword>
<name>A0ABV5YYQ7_9ACTN</name>
<dbReference type="RefSeq" id="WP_378213448.1">
    <property type="nucleotide sequence ID" value="NZ_JBHLZP010000978.1"/>
</dbReference>
<protein>
    <submittedName>
        <fullName evidence="1">Alpha/beta fold hydrolase</fullName>
    </submittedName>
</protein>
<sequence>GCPVTVLHGRRDPTRTPDQARELAAAIPGARLRLLDTGHTPVYEDPDGVAAELLALLARRREGSAPP</sequence>
<dbReference type="SUPFAM" id="SSF53474">
    <property type="entry name" value="alpha/beta-Hydrolases"/>
    <property type="match status" value="1"/>
</dbReference>
<gene>
    <name evidence="1" type="ORF">ACFFNX_49545</name>
</gene>
<organism evidence="1 2">
    <name type="scientific">Actinoallomurus acaciae</name>
    <dbReference type="NCBI Taxonomy" id="502577"/>
    <lineage>
        <taxon>Bacteria</taxon>
        <taxon>Bacillati</taxon>
        <taxon>Actinomycetota</taxon>
        <taxon>Actinomycetes</taxon>
        <taxon>Streptosporangiales</taxon>
        <taxon>Thermomonosporaceae</taxon>
        <taxon>Actinoallomurus</taxon>
    </lineage>
</organism>
<dbReference type="Proteomes" id="UP001589627">
    <property type="component" value="Unassembled WGS sequence"/>
</dbReference>
<keyword evidence="2" id="KW-1185">Reference proteome</keyword>
<reference evidence="1 2" key="1">
    <citation type="submission" date="2024-09" db="EMBL/GenBank/DDBJ databases">
        <authorList>
            <person name="Sun Q."/>
            <person name="Mori K."/>
        </authorList>
    </citation>
    <scope>NUCLEOTIDE SEQUENCE [LARGE SCALE GENOMIC DNA]</scope>
    <source>
        <strain evidence="1 2">TBRC 0563</strain>
    </source>
</reference>
<evidence type="ECO:0000313" key="2">
    <source>
        <dbReference type="Proteomes" id="UP001589627"/>
    </source>
</evidence>
<feature type="non-terminal residue" evidence="1">
    <location>
        <position position="1"/>
    </location>
</feature>
<dbReference type="EMBL" id="JBHLZP010000978">
    <property type="protein sequence ID" value="MFB9840221.1"/>
    <property type="molecule type" value="Genomic_DNA"/>
</dbReference>